<dbReference type="EMBL" id="FP929127">
    <property type="protein sequence ID" value="CBX95567.1"/>
    <property type="molecule type" value="Genomic_DNA"/>
</dbReference>
<reference evidence="2" key="1">
    <citation type="journal article" date="2011" name="Nat. Commun.">
        <title>Effector diversification within compartments of the Leptosphaeria maculans genome affected by Repeat-Induced Point mutations.</title>
        <authorList>
            <person name="Rouxel T."/>
            <person name="Grandaubert J."/>
            <person name="Hane J.K."/>
            <person name="Hoede C."/>
            <person name="van de Wouw A.P."/>
            <person name="Couloux A."/>
            <person name="Dominguez V."/>
            <person name="Anthouard V."/>
            <person name="Bally P."/>
            <person name="Bourras S."/>
            <person name="Cozijnsen A.J."/>
            <person name="Ciuffetti L.M."/>
            <person name="Degrave A."/>
            <person name="Dilmaghani A."/>
            <person name="Duret L."/>
            <person name="Fudal I."/>
            <person name="Goodwin S.B."/>
            <person name="Gout L."/>
            <person name="Glaser N."/>
            <person name="Linglin J."/>
            <person name="Kema G.H.J."/>
            <person name="Lapalu N."/>
            <person name="Lawrence C.B."/>
            <person name="May K."/>
            <person name="Meyer M."/>
            <person name="Ollivier B."/>
            <person name="Poulain J."/>
            <person name="Schoch C.L."/>
            <person name="Simon A."/>
            <person name="Spatafora J.W."/>
            <person name="Stachowiak A."/>
            <person name="Turgeon B.G."/>
            <person name="Tyler B.M."/>
            <person name="Vincent D."/>
            <person name="Weissenbach J."/>
            <person name="Amselem J."/>
            <person name="Quesneville H."/>
            <person name="Oliver R.P."/>
            <person name="Wincker P."/>
            <person name="Balesdent M.-H."/>
            <person name="Howlett B.J."/>
        </authorList>
    </citation>
    <scope>NUCLEOTIDE SEQUENCE [LARGE SCALE GENOMIC DNA]</scope>
    <source>
        <strain evidence="2">JN3 / isolate v23.1.3 / race Av1-4-5-6-7-8</strain>
    </source>
</reference>
<protein>
    <submittedName>
        <fullName evidence="1">Predicted protein</fullName>
    </submittedName>
</protein>
<keyword evidence="2" id="KW-1185">Reference proteome</keyword>
<dbReference type="Proteomes" id="UP000002668">
    <property type="component" value="Genome"/>
</dbReference>
<name>E4ZVE1_LEPMJ</name>
<evidence type="ECO:0000313" key="2">
    <source>
        <dbReference type="Proteomes" id="UP000002668"/>
    </source>
</evidence>
<dbReference type="InParanoid" id="E4ZVE1"/>
<gene>
    <name evidence="1" type="ORF">LEMA_uP027190.1</name>
</gene>
<dbReference type="AlphaFoldDB" id="E4ZVE1"/>
<accession>E4ZVE1</accession>
<dbReference type="VEuPathDB" id="FungiDB:LEMA_uP027190.1"/>
<organism evidence="2">
    <name type="scientific">Leptosphaeria maculans (strain JN3 / isolate v23.1.3 / race Av1-4-5-6-7-8)</name>
    <name type="common">Blackleg fungus</name>
    <name type="synonym">Phoma lingam</name>
    <dbReference type="NCBI Taxonomy" id="985895"/>
    <lineage>
        <taxon>Eukaryota</taxon>
        <taxon>Fungi</taxon>
        <taxon>Dikarya</taxon>
        <taxon>Ascomycota</taxon>
        <taxon>Pezizomycotina</taxon>
        <taxon>Dothideomycetes</taxon>
        <taxon>Pleosporomycetidae</taxon>
        <taxon>Pleosporales</taxon>
        <taxon>Pleosporineae</taxon>
        <taxon>Leptosphaeriaceae</taxon>
        <taxon>Plenodomus</taxon>
        <taxon>Plenodomus lingam/Leptosphaeria maculans species complex</taxon>
    </lineage>
</organism>
<dbReference type="HOGENOM" id="CLU_2979538_0_0_1"/>
<evidence type="ECO:0000313" key="1">
    <source>
        <dbReference type="EMBL" id="CBX95567.1"/>
    </source>
</evidence>
<proteinExistence type="predicted"/>
<sequence length="58" mass="6372">MQACPMSCLSETTGKAKDRIVHSPSRGIRVLCTRPAAGHTDGKENSKEYTDINYIMAM</sequence>